<protein>
    <submittedName>
        <fullName evidence="2">Uncharacterized protein YhfF</fullName>
    </submittedName>
</protein>
<evidence type="ECO:0000313" key="3">
    <source>
        <dbReference type="Proteomes" id="UP000198506"/>
    </source>
</evidence>
<dbReference type="AlphaFoldDB" id="A0AA94HPL7"/>
<dbReference type="SUPFAM" id="SSF88697">
    <property type="entry name" value="PUA domain-like"/>
    <property type="match status" value="1"/>
</dbReference>
<dbReference type="PANTHER" id="PTHR39203:SF1">
    <property type="entry name" value="CYTOPLASMIC PROTEIN"/>
    <property type="match status" value="1"/>
</dbReference>
<reference evidence="2 3" key="1">
    <citation type="submission" date="2016-10" db="EMBL/GenBank/DDBJ databases">
        <authorList>
            <person name="Varghese N."/>
            <person name="Submissions S."/>
        </authorList>
    </citation>
    <scope>NUCLEOTIDE SEQUENCE [LARGE SCALE GENOMIC DNA]</scope>
    <source>
        <strain evidence="2 3">IAM 15147</strain>
    </source>
</reference>
<proteinExistence type="predicted"/>
<evidence type="ECO:0000259" key="1">
    <source>
        <dbReference type="SMART" id="SM01022"/>
    </source>
</evidence>
<name>A0AA94HPL7_9MICO</name>
<organism evidence="2 3">
    <name type="scientific">Agrococcus baldri</name>
    <dbReference type="NCBI Taxonomy" id="153730"/>
    <lineage>
        <taxon>Bacteria</taxon>
        <taxon>Bacillati</taxon>
        <taxon>Actinomycetota</taxon>
        <taxon>Actinomycetes</taxon>
        <taxon>Micrococcales</taxon>
        <taxon>Microbacteriaceae</taxon>
        <taxon>Agrococcus</taxon>
    </lineage>
</organism>
<dbReference type="SMART" id="SM01022">
    <property type="entry name" value="ASCH"/>
    <property type="match status" value="1"/>
</dbReference>
<comment type="caution">
    <text evidence="2">The sequence shown here is derived from an EMBL/GenBank/DDBJ whole genome shotgun (WGS) entry which is preliminary data.</text>
</comment>
<feature type="domain" description="ASCH" evidence="1">
    <location>
        <begin position="45"/>
        <end position="168"/>
    </location>
</feature>
<dbReference type="InterPro" id="IPR015947">
    <property type="entry name" value="PUA-like_sf"/>
</dbReference>
<sequence length="179" mass="19221">MAAMSDADARTPAGEPDLTAAAAMWDAYAAAHPQAVASGAEHTVERFGDSEQLADALLEIVLSGRKRATAELVSEFLAAGEQLPRVGSHWIACDGRGAPRIVIRSTELRVGPFGSVDAAFAADEGEDDGSLASWQDEHRRYWQRTTAARGATWNEQDEIVFERFAVVWPPELADGAVRG</sequence>
<accession>A0AA94HPL7</accession>
<dbReference type="InterPro" id="IPR007374">
    <property type="entry name" value="ASCH_domain"/>
</dbReference>
<dbReference type="InterPro" id="IPR009326">
    <property type="entry name" value="DUF984"/>
</dbReference>
<keyword evidence="3" id="KW-1185">Reference proteome</keyword>
<dbReference type="EMBL" id="FOZN01000004">
    <property type="protein sequence ID" value="SFS18115.1"/>
    <property type="molecule type" value="Genomic_DNA"/>
</dbReference>
<gene>
    <name evidence="2" type="ORF">SAMN04487783_2533</name>
</gene>
<dbReference type="Gene3D" id="3.10.400.10">
    <property type="entry name" value="Sulfate adenylyltransferase"/>
    <property type="match status" value="1"/>
</dbReference>
<dbReference type="PANTHER" id="PTHR39203">
    <property type="entry name" value="CYTOPLASMIC PROTEIN-RELATED"/>
    <property type="match status" value="1"/>
</dbReference>
<dbReference type="CDD" id="cd06553">
    <property type="entry name" value="ASCH_Ef3133_like"/>
    <property type="match status" value="1"/>
</dbReference>
<dbReference type="Proteomes" id="UP000198506">
    <property type="component" value="Unassembled WGS sequence"/>
</dbReference>
<dbReference type="PIRSF" id="PIRSF021320">
    <property type="entry name" value="DUF984"/>
    <property type="match status" value="1"/>
</dbReference>
<evidence type="ECO:0000313" key="2">
    <source>
        <dbReference type="EMBL" id="SFS18115.1"/>
    </source>
</evidence>
<dbReference type="Pfam" id="PF04266">
    <property type="entry name" value="ASCH"/>
    <property type="match status" value="1"/>
</dbReference>